<dbReference type="InterPro" id="IPR025828">
    <property type="entry name" value="Put_sensor_dom"/>
</dbReference>
<dbReference type="OrthoDB" id="5183710at2"/>
<feature type="transmembrane region" description="Helical" evidence="1">
    <location>
        <begin position="21"/>
        <end position="42"/>
    </location>
</feature>
<keyword evidence="4" id="KW-1185">Reference proteome</keyword>
<protein>
    <submittedName>
        <fullName evidence="3">Sensor</fullName>
    </submittedName>
</protein>
<dbReference type="AlphaFoldDB" id="A0A1I1CGH1"/>
<evidence type="ECO:0000313" key="4">
    <source>
        <dbReference type="Proteomes" id="UP000243799"/>
    </source>
</evidence>
<reference evidence="4" key="1">
    <citation type="submission" date="2016-10" db="EMBL/GenBank/DDBJ databases">
        <authorList>
            <person name="Varghese N."/>
            <person name="Submissions S."/>
        </authorList>
    </citation>
    <scope>NUCLEOTIDE SEQUENCE [LARGE SCALE GENOMIC DNA]</scope>
    <source>
        <strain evidence="4">CGMCC 4.3568</strain>
    </source>
</reference>
<evidence type="ECO:0000256" key="1">
    <source>
        <dbReference type="SAM" id="Phobius"/>
    </source>
</evidence>
<dbReference type="Pfam" id="PF13796">
    <property type="entry name" value="Sensor"/>
    <property type="match status" value="1"/>
</dbReference>
<name>A0A1I1CGH1_9PSEU</name>
<dbReference type="EMBL" id="FOKG01000028">
    <property type="protein sequence ID" value="SFB61567.1"/>
    <property type="molecule type" value="Genomic_DNA"/>
</dbReference>
<feature type="transmembrane region" description="Helical" evidence="1">
    <location>
        <begin position="112"/>
        <end position="145"/>
    </location>
</feature>
<keyword evidence="1" id="KW-0812">Transmembrane</keyword>
<dbReference type="RefSeq" id="WP_091678557.1">
    <property type="nucleotide sequence ID" value="NZ_FOKG01000028.1"/>
</dbReference>
<feature type="transmembrane region" description="Helical" evidence="1">
    <location>
        <begin position="48"/>
        <end position="64"/>
    </location>
</feature>
<organism evidence="3 4">
    <name type="scientific">Amycolatopsis marina</name>
    <dbReference type="NCBI Taxonomy" id="490629"/>
    <lineage>
        <taxon>Bacteria</taxon>
        <taxon>Bacillati</taxon>
        <taxon>Actinomycetota</taxon>
        <taxon>Actinomycetes</taxon>
        <taxon>Pseudonocardiales</taxon>
        <taxon>Pseudonocardiaceae</taxon>
        <taxon>Amycolatopsis</taxon>
    </lineage>
</organism>
<proteinExistence type="predicted"/>
<dbReference type="STRING" id="490629.SAMN05216266_12838"/>
<evidence type="ECO:0000259" key="2">
    <source>
        <dbReference type="Pfam" id="PF13796"/>
    </source>
</evidence>
<keyword evidence="1" id="KW-1133">Transmembrane helix</keyword>
<evidence type="ECO:0000313" key="3">
    <source>
        <dbReference type="EMBL" id="SFB61567.1"/>
    </source>
</evidence>
<dbReference type="Proteomes" id="UP000243799">
    <property type="component" value="Unassembled WGS sequence"/>
</dbReference>
<gene>
    <name evidence="3" type="ORF">SAMN05216266_12838</name>
</gene>
<feature type="transmembrane region" description="Helical" evidence="1">
    <location>
        <begin position="172"/>
        <end position="194"/>
    </location>
</feature>
<sequence length="232" mass="25182">MASAPASAPARTRPPLRGSAAYLLLNFPLGIFWFVALVTLIAVGVSTAIIWIGVPIAAFAVLLWRGGAQMERARVATFLGTVVPMPYRPLPEGGQKARWTTRLRDAATWRDLVYLVLLFPLGIIEFVLLITSWSVSLALLTLPIYYRYLPEGAYYFPAWDVRWITVDSTVAALPWAALGVLFVAVTVVLTRALAGMHAGLARTLLGPTVGRAQEIETDDLSATRSTSAVAGW</sequence>
<accession>A0A1I1CGH1</accession>
<feature type="domain" description="Putative sensor" evidence="2">
    <location>
        <begin position="22"/>
        <end position="205"/>
    </location>
</feature>
<keyword evidence="1" id="KW-0472">Membrane</keyword>